<evidence type="ECO:0000259" key="8">
    <source>
        <dbReference type="PROSITE" id="PS50850"/>
    </source>
</evidence>
<keyword evidence="5 7" id="KW-1133">Transmembrane helix</keyword>
<dbReference type="PANTHER" id="PTHR43045:SF1">
    <property type="entry name" value="SHIKIMATE TRANSPORTER"/>
    <property type="match status" value="1"/>
</dbReference>
<feature type="transmembrane region" description="Helical" evidence="7">
    <location>
        <begin position="52"/>
        <end position="76"/>
    </location>
</feature>
<proteinExistence type="predicted"/>
<dbReference type="Gene3D" id="1.20.1250.20">
    <property type="entry name" value="MFS general substrate transporter like domains"/>
    <property type="match status" value="2"/>
</dbReference>
<feature type="transmembrane region" description="Helical" evidence="7">
    <location>
        <begin position="88"/>
        <end position="109"/>
    </location>
</feature>
<evidence type="ECO:0000256" key="1">
    <source>
        <dbReference type="ARBA" id="ARBA00004651"/>
    </source>
</evidence>
<feature type="transmembrane region" description="Helical" evidence="7">
    <location>
        <begin position="239"/>
        <end position="262"/>
    </location>
</feature>
<evidence type="ECO:0000256" key="4">
    <source>
        <dbReference type="ARBA" id="ARBA00022692"/>
    </source>
</evidence>
<evidence type="ECO:0000256" key="7">
    <source>
        <dbReference type="SAM" id="Phobius"/>
    </source>
</evidence>
<gene>
    <name evidence="9" type="primary">yhjE_1</name>
    <name evidence="9" type="ORF">NCTC10485_00969</name>
</gene>
<keyword evidence="4 7" id="KW-0812">Transmembrane</keyword>
<feature type="transmembrane region" description="Helical" evidence="7">
    <location>
        <begin position="398"/>
        <end position="417"/>
    </location>
</feature>
<feature type="transmembrane region" description="Helical" evidence="7">
    <location>
        <begin position="115"/>
        <end position="141"/>
    </location>
</feature>
<dbReference type="SUPFAM" id="SSF103473">
    <property type="entry name" value="MFS general substrate transporter"/>
    <property type="match status" value="1"/>
</dbReference>
<dbReference type="GO" id="GO:0022857">
    <property type="term" value="F:transmembrane transporter activity"/>
    <property type="evidence" value="ECO:0007669"/>
    <property type="project" value="InterPro"/>
</dbReference>
<dbReference type="RefSeq" id="WP_163792019.1">
    <property type="nucleotide sequence ID" value="NZ_AP022604.1"/>
</dbReference>
<sequence length="433" mass="45395">MTTAPVPTARPRRAALAALAGTSIEWYDFFIYATAAALVFREVFFPPDMDPVLGTIVAFGTTSFGYLGRPIGALIFGHLGDRYGRKPVLIATLLLMGIGTFGIGLLPSYESVGAIAPLLLIILRLLQGIAMGGEWGGAALLAIEHAPKGRRAFFGSFAQLGSSVGATLSSAVFAVSEHIGDGLVAGSWRIPFLLSAVLVVIGLIVRLVVGESPEFARARNAAELSAAPVRDVIRAPRPLLIGIGAMLVATGGYYVTSSFFLSYASEQAGVPVELLLNALIIGGLFEMVFVPLAGWLGDKWQPRYVVIVGLIGIAVTAVPLYLLAHTGSFLIITVMLIITALFTGFNYGPIAAVLAGIFPVRVRYTGTSLAYQGAALTAGALTPIVVPTLLGMTGGSPTLIFAYLAVLCFGAAGCVWATRKLTVVDHEVMDPVR</sequence>
<dbReference type="GO" id="GO:0005886">
    <property type="term" value="C:plasma membrane"/>
    <property type="evidence" value="ECO:0007669"/>
    <property type="project" value="UniProtKB-SubCell"/>
</dbReference>
<comment type="subcellular location">
    <subcellularLocation>
        <location evidence="1">Cell membrane</location>
        <topology evidence="1">Multi-pass membrane protein</topology>
    </subcellularLocation>
</comment>
<evidence type="ECO:0000313" key="9">
    <source>
        <dbReference type="EMBL" id="VEG46184.1"/>
    </source>
</evidence>
<dbReference type="Proteomes" id="UP000282551">
    <property type="component" value="Chromosome"/>
</dbReference>
<dbReference type="Pfam" id="PF07690">
    <property type="entry name" value="MFS_1"/>
    <property type="match status" value="1"/>
</dbReference>
<dbReference type="InterPro" id="IPR011701">
    <property type="entry name" value="MFS"/>
</dbReference>
<name>A0A3S4SXY8_MYCCI</name>
<feature type="transmembrane region" description="Helical" evidence="7">
    <location>
        <begin position="369"/>
        <end position="392"/>
    </location>
</feature>
<keyword evidence="3" id="KW-1003">Cell membrane</keyword>
<accession>A0A3S4SXY8</accession>
<feature type="transmembrane region" description="Helical" evidence="7">
    <location>
        <begin position="188"/>
        <end position="209"/>
    </location>
</feature>
<dbReference type="PROSITE" id="PS50850">
    <property type="entry name" value="MFS"/>
    <property type="match status" value="1"/>
</dbReference>
<feature type="transmembrane region" description="Helical" evidence="7">
    <location>
        <begin position="274"/>
        <end position="297"/>
    </location>
</feature>
<protein>
    <submittedName>
        <fullName evidence="9">Major facilitator superfamily MFS_1</fullName>
    </submittedName>
</protein>
<organism evidence="9 10">
    <name type="scientific">Mycolicibacterium chitae</name>
    <name type="common">Mycobacterium chitae</name>
    <dbReference type="NCBI Taxonomy" id="1792"/>
    <lineage>
        <taxon>Bacteria</taxon>
        <taxon>Bacillati</taxon>
        <taxon>Actinomycetota</taxon>
        <taxon>Actinomycetes</taxon>
        <taxon>Mycobacteriales</taxon>
        <taxon>Mycobacteriaceae</taxon>
        <taxon>Mycolicibacterium</taxon>
    </lineage>
</organism>
<dbReference type="AlphaFoldDB" id="A0A3S4SXY8"/>
<dbReference type="PROSITE" id="PS00217">
    <property type="entry name" value="SUGAR_TRANSPORT_2"/>
    <property type="match status" value="1"/>
</dbReference>
<dbReference type="InterPro" id="IPR020846">
    <property type="entry name" value="MFS_dom"/>
</dbReference>
<evidence type="ECO:0000256" key="2">
    <source>
        <dbReference type="ARBA" id="ARBA00022448"/>
    </source>
</evidence>
<keyword evidence="10" id="KW-1185">Reference proteome</keyword>
<dbReference type="InterPro" id="IPR036259">
    <property type="entry name" value="MFS_trans_sf"/>
</dbReference>
<feature type="transmembrane region" description="Helical" evidence="7">
    <location>
        <begin position="304"/>
        <end position="323"/>
    </location>
</feature>
<dbReference type="PANTHER" id="PTHR43045">
    <property type="entry name" value="SHIKIMATE TRANSPORTER"/>
    <property type="match status" value="1"/>
</dbReference>
<dbReference type="InterPro" id="IPR005829">
    <property type="entry name" value="Sugar_transporter_CS"/>
</dbReference>
<keyword evidence="2" id="KW-0813">Transport</keyword>
<reference evidence="9 10" key="1">
    <citation type="submission" date="2018-12" db="EMBL/GenBank/DDBJ databases">
        <authorList>
            <consortium name="Pathogen Informatics"/>
        </authorList>
    </citation>
    <scope>NUCLEOTIDE SEQUENCE [LARGE SCALE GENOMIC DNA]</scope>
    <source>
        <strain evidence="9 10">NCTC10485</strain>
    </source>
</reference>
<evidence type="ECO:0000256" key="5">
    <source>
        <dbReference type="ARBA" id="ARBA00022989"/>
    </source>
</evidence>
<feature type="transmembrane region" description="Helical" evidence="7">
    <location>
        <begin position="153"/>
        <end position="176"/>
    </location>
</feature>
<evidence type="ECO:0000256" key="3">
    <source>
        <dbReference type="ARBA" id="ARBA00022475"/>
    </source>
</evidence>
<dbReference type="EMBL" id="LR134355">
    <property type="protein sequence ID" value="VEG46184.1"/>
    <property type="molecule type" value="Genomic_DNA"/>
</dbReference>
<keyword evidence="6 7" id="KW-0472">Membrane</keyword>
<feature type="transmembrane region" description="Helical" evidence="7">
    <location>
        <begin position="16"/>
        <end position="40"/>
    </location>
</feature>
<evidence type="ECO:0000256" key="6">
    <source>
        <dbReference type="ARBA" id="ARBA00023136"/>
    </source>
</evidence>
<feature type="transmembrane region" description="Helical" evidence="7">
    <location>
        <begin position="329"/>
        <end position="357"/>
    </location>
</feature>
<evidence type="ECO:0000313" key="10">
    <source>
        <dbReference type="Proteomes" id="UP000282551"/>
    </source>
</evidence>
<feature type="domain" description="Major facilitator superfamily (MFS) profile" evidence="8">
    <location>
        <begin position="14"/>
        <end position="420"/>
    </location>
</feature>